<dbReference type="EC" id="2.7.13.3" evidence="3"/>
<dbReference type="InterPro" id="IPR036890">
    <property type="entry name" value="HATPase_C_sf"/>
</dbReference>
<keyword evidence="12" id="KW-1185">Reference proteome</keyword>
<dbReference type="InterPro" id="IPR003594">
    <property type="entry name" value="HATPase_dom"/>
</dbReference>
<gene>
    <name evidence="11" type="ORF">ACE3NQ_25460</name>
</gene>
<dbReference type="PANTHER" id="PTHR45453">
    <property type="entry name" value="PHOSPHATE REGULON SENSOR PROTEIN PHOR"/>
    <property type="match status" value="1"/>
</dbReference>
<dbReference type="InterPro" id="IPR036097">
    <property type="entry name" value="HisK_dim/P_sf"/>
</dbReference>
<dbReference type="PANTHER" id="PTHR45453:SF1">
    <property type="entry name" value="PHOSPHATE REGULON SENSOR PROTEIN PHOR"/>
    <property type="match status" value="1"/>
</dbReference>
<dbReference type="InterPro" id="IPR005467">
    <property type="entry name" value="His_kinase_dom"/>
</dbReference>
<dbReference type="EMBL" id="JBHILM010000038">
    <property type="protein sequence ID" value="MFB5684253.1"/>
    <property type="molecule type" value="Genomic_DNA"/>
</dbReference>
<dbReference type="InterPro" id="IPR050351">
    <property type="entry name" value="BphY/WalK/GraS-like"/>
</dbReference>
<evidence type="ECO:0000256" key="5">
    <source>
        <dbReference type="ARBA" id="ARBA00022679"/>
    </source>
</evidence>
<organism evidence="11 12">
    <name type="scientific">Paenibacillus terreus</name>
    <dbReference type="NCBI Taxonomy" id="1387834"/>
    <lineage>
        <taxon>Bacteria</taxon>
        <taxon>Bacillati</taxon>
        <taxon>Bacillota</taxon>
        <taxon>Bacilli</taxon>
        <taxon>Bacillales</taxon>
        <taxon>Paenibacillaceae</taxon>
        <taxon>Paenibacillus</taxon>
    </lineage>
</organism>
<evidence type="ECO:0000256" key="1">
    <source>
        <dbReference type="ARBA" id="ARBA00000085"/>
    </source>
</evidence>
<dbReference type="Pfam" id="PF02518">
    <property type="entry name" value="HATPase_c"/>
    <property type="match status" value="1"/>
</dbReference>
<dbReference type="Pfam" id="PF00512">
    <property type="entry name" value="HisKA"/>
    <property type="match status" value="1"/>
</dbReference>
<evidence type="ECO:0000256" key="6">
    <source>
        <dbReference type="ARBA" id="ARBA00022741"/>
    </source>
</evidence>
<comment type="subcellular location">
    <subcellularLocation>
        <location evidence="2">Membrane</location>
    </subcellularLocation>
</comment>
<dbReference type="SMART" id="SM00387">
    <property type="entry name" value="HATPase_c"/>
    <property type="match status" value="1"/>
</dbReference>
<dbReference type="Gene3D" id="1.10.287.130">
    <property type="match status" value="1"/>
</dbReference>
<dbReference type="GO" id="GO:0016301">
    <property type="term" value="F:kinase activity"/>
    <property type="evidence" value="ECO:0007669"/>
    <property type="project" value="UniProtKB-KW"/>
</dbReference>
<keyword evidence="9" id="KW-0902">Two-component regulatory system</keyword>
<dbReference type="SMART" id="SM00388">
    <property type="entry name" value="HisKA"/>
    <property type="match status" value="1"/>
</dbReference>
<accession>A0ABV5BEW2</accession>
<comment type="caution">
    <text evidence="11">The sequence shown here is derived from an EMBL/GenBank/DDBJ whole genome shotgun (WGS) entry which is preliminary data.</text>
</comment>
<dbReference type="Gene3D" id="3.30.565.10">
    <property type="entry name" value="Histidine kinase-like ATPase, C-terminal domain"/>
    <property type="match status" value="1"/>
</dbReference>
<evidence type="ECO:0000313" key="11">
    <source>
        <dbReference type="EMBL" id="MFB5684253.1"/>
    </source>
</evidence>
<dbReference type="InterPro" id="IPR003661">
    <property type="entry name" value="HisK_dim/P_dom"/>
</dbReference>
<evidence type="ECO:0000256" key="7">
    <source>
        <dbReference type="ARBA" id="ARBA00022777"/>
    </source>
</evidence>
<evidence type="ECO:0000313" key="12">
    <source>
        <dbReference type="Proteomes" id="UP001580407"/>
    </source>
</evidence>
<comment type="catalytic activity">
    <reaction evidence="1">
        <text>ATP + protein L-histidine = ADP + protein N-phospho-L-histidine.</text>
        <dbReference type="EC" id="2.7.13.3"/>
    </reaction>
</comment>
<evidence type="ECO:0000259" key="10">
    <source>
        <dbReference type="PROSITE" id="PS50109"/>
    </source>
</evidence>
<reference evidence="11 12" key="1">
    <citation type="submission" date="2024-09" db="EMBL/GenBank/DDBJ databases">
        <authorList>
            <person name="Ruan L."/>
        </authorList>
    </citation>
    <scope>NUCLEOTIDE SEQUENCE [LARGE SCALE GENOMIC DNA]</scope>
    <source>
        <strain evidence="11 12">D33</strain>
    </source>
</reference>
<dbReference type="PRINTS" id="PR00344">
    <property type="entry name" value="BCTRLSENSOR"/>
</dbReference>
<evidence type="ECO:0000256" key="4">
    <source>
        <dbReference type="ARBA" id="ARBA00022553"/>
    </source>
</evidence>
<keyword evidence="4" id="KW-0597">Phosphoprotein</keyword>
<dbReference type="Proteomes" id="UP001580407">
    <property type="component" value="Unassembled WGS sequence"/>
</dbReference>
<sequence length="334" mass="36758">MSKITLQSGQLILVLCLAVIYIGNAGSEIWALLPLALLGVTALVLLCMELQERRRQAYLVDGLREALKPNYRTRLLAKGNGEWQEIVFAVNELIDRLEKMKLSALRSEAARKSLLSSISHDIRTPLTSIIGYIEAVRDGVAATDEEKQKYLGILSDKSNALKLLINDLFTMAKLDAEELVLEKKHIDLAEMVREALIEQLPAAKENGLEVEARIPEEPCLIRADSFSLMRIFGNIMKNAIQYGKEGGVLGVELALKNTACEVTIWDRGQGMTSEELEHIFERSWRADRARSMHSGGSGLGLAIAKALTEKNGGTISVSSAPGVRTAFVVVFPRS</sequence>
<dbReference type="CDD" id="cd00082">
    <property type="entry name" value="HisKA"/>
    <property type="match status" value="1"/>
</dbReference>
<dbReference type="SUPFAM" id="SSF47384">
    <property type="entry name" value="Homodimeric domain of signal transducing histidine kinase"/>
    <property type="match status" value="1"/>
</dbReference>
<protein>
    <recommendedName>
        <fullName evidence="3">histidine kinase</fullName>
        <ecNumber evidence="3">2.7.13.3</ecNumber>
    </recommendedName>
</protein>
<dbReference type="SUPFAM" id="SSF55874">
    <property type="entry name" value="ATPase domain of HSP90 chaperone/DNA topoisomerase II/histidine kinase"/>
    <property type="match status" value="1"/>
</dbReference>
<name>A0ABV5BEW2_9BACL</name>
<evidence type="ECO:0000256" key="2">
    <source>
        <dbReference type="ARBA" id="ARBA00004370"/>
    </source>
</evidence>
<keyword evidence="6" id="KW-0547">Nucleotide-binding</keyword>
<keyword evidence="8" id="KW-0067">ATP-binding</keyword>
<keyword evidence="5" id="KW-0808">Transferase</keyword>
<dbReference type="InterPro" id="IPR004358">
    <property type="entry name" value="Sig_transdc_His_kin-like_C"/>
</dbReference>
<evidence type="ECO:0000256" key="8">
    <source>
        <dbReference type="ARBA" id="ARBA00022840"/>
    </source>
</evidence>
<feature type="domain" description="Histidine kinase" evidence="10">
    <location>
        <begin position="117"/>
        <end position="334"/>
    </location>
</feature>
<evidence type="ECO:0000256" key="3">
    <source>
        <dbReference type="ARBA" id="ARBA00012438"/>
    </source>
</evidence>
<proteinExistence type="predicted"/>
<dbReference type="RefSeq" id="WP_375527970.1">
    <property type="nucleotide sequence ID" value="NZ_JBHILM010000038.1"/>
</dbReference>
<dbReference type="PROSITE" id="PS50109">
    <property type="entry name" value="HIS_KIN"/>
    <property type="match status" value="1"/>
</dbReference>
<keyword evidence="7 11" id="KW-0418">Kinase</keyword>
<evidence type="ECO:0000256" key="9">
    <source>
        <dbReference type="ARBA" id="ARBA00023012"/>
    </source>
</evidence>